<keyword evidence="5" id="KW-0472">Membrane</keyword>
<feature type="transmembrane region" description="Helical" evidence="5">
    <location>
        <begin position="6"/>
        <end position="25"/>
    </location>
</feature>
<dbReference type="Pfam" id="PF15786">
    <property type="entry name" value="PET117"/>
    <property type="match status" value="1"/>
</dbReference>
<evidence type="ECO:0000256" key="2">
    <source>
        <dbReference type="ARBA" id="ARBA00008197"/>
    </source>
</evidence>
<comment type="similarity">
    <text evidence="2">Belongs to the PET117 family.</text>
</comment>
<organism evidence="6 7">
    <name type="scientific">Hermetia illucens</name>
    <name type="common">Black soldier fly</name>
    <dbReference type="NCBI Taxonomy" id="343691"/>
    <lineage>
        <taxon>Eukaryota</taxon>
        <taxon>Metazoa</taxon>
        <taxon>Ecdysozoa</taxon>
        <taxon>Arthropoda</taxon>
        <taxon>Hexapoda</taxon>
        <taxon>Insecta</taxon>
        <taxon>Pterygota</taxon>
        <taxon>Neoptera</taxon>
        <taxon>Endopterygota</taxon>
        <taxon>Diptera</taxon>
        <taxon>Brachycera</taxon>
        <taxon>Stratiomyomorpha</taxon>
        <taxon>Stratiomyidae</taxon>
        <taxon>Hermetiinae</taxon>
        <taxon>Hermetia</taxon>
    </lineage>
</organism>
<dbReference type="GO" id="GO:0033617">
    <property type="term" value="P:mitochondrial respiratory chain complex IV assembly"/>
    <property type="evidence" value="ECO:0007669"/>
    <property type="project" value="TreeGrafter"/>
</dbReference>
<reference evidence="6 7" key="1">
    <citation type="submission" date="2020-11" db="EMBL/GenBank/DDBJ databases">
        <authorList>
            <person name="Wallbank WR R."/>
            <person name="Pardo Diaz C."/>
            <person name="Kozak K."/>
            <person name="Martin S."/>
            <person name="Jiggins C."/>
            <person name="Moest M."/>
            <person name="Warren A I."/>
            <person name="Generalovic N T."/>
            <person name="Byers J.R.P. K."/>
            <person name="Montejo-Kovacevich G."/>
            <person name="Yen C E."/>
        </authorList>
    </citation>
    <scope>NUCLEOTIDE SEQUENCE [LARGE SCALE GENOMIC DNA]</scope>
</reference>
<accession>A0A7R8YMN1</accession>
<dbReference type="PANTHER" id="PTHR28163:SF1">
    <property type="entry name" value="PROTEIN PET117 HOMOLOG, MITOCHONDRIAL"/>
    <property type="match status" value="1"/>
</dbReference>
<evidence type="ECO:0000256" key="5">
    <source>
        <dbReference type="SAM" id="Phobius"/>
    </source>
</evidence>
<evidence type="ECO:0000256" key="1">
    <source>
        <dbReference type="ARBA" id="ARBA00004173"/>
    </source>
</evidence>
<proteinExistence type="inferred from homology"/>
<keyword evidence="5" id="KW-1133">Transmembrane helix</keyword>
<comment type="subcellular location">
    <subcellularLocation>
        <location evidence="1">Mitochondrion</location>
    </subcellularLocation>
</comment>
<sequence>MSSTAKLVLISSCIASAGIIGYVHYKQTADRRKLHEGVLKDIERQQRRKLENTYMLQQQIDLTKKLKKDLIERQKT</sequence>
<dbReference type="Proteomes" id="UP000594454">
    <property type="component" value="Chromosome 1"/>
</dbReference>
<dbReference type="AlphaFoldDB" id="A0A7R8YMN1"/>
<protein>
    <recommendedName>
        <fullName evidence="8">Protein PET117 homolog, mitochondrial</fullName>
    </recommendedName>
</protein>
<dbReference type="FunCoup" id="A0A7R8YMN1">
    <property type="interactions" value="357"/>
</dbReference>
<dbReference type="InterPro" id="IPR031568">
    <property type="entry name" value="Pet117"/>
</dbReference>
<evidence type="ECO:0000313" key="6">
    <source>
        <dbReference type="EMBL" id="CAD7078708.1"/>
    </source>
</evidence>
<dbReference type="InParanoid" id="A0A7R8YMN1"/>
<evidence type="ECO:0008006" key="8">
    <source>
        <dbReference type="Google" id="ProtNLM"/>
    </source>
</evidence>
<dbReference type="OMA" id="WDRERLH"/>
<keyword evidence="5" id="KW-0812">Transmembrane</keyword>
<evidence type="ECO:0000256" key="3">
    <source>
        <dbReference type="ARBA" id="ARBA00022946"/>
    </source>
</evidence>
<keyword evidence="3" id="KW-0809">Transit peptide</keyword>
<dbReference type="OrthoDB" id="76305at2759"/>
<gene>
    <name evidence="6" type="ORF">HERILL_LOCUS1962</name>
</gene>
<evidence type="ECO:0000313" key="7">
    <source>
        <dbReference type="Proteomes" id="UP000594454"/>
    </source>
</evidence>
<dbReference type="GO" id="GO:0005739">
    <property type="term" value="C:mitochondrion"/>
    <property type="evidence" value="ECO:0007669"/>
    <property type="project" value="UniProtKB-SubCell"/>
</dbReference>
<name>A0A7R8YMN1_HERIL</name>
<dbReference type="EMBL" id="LR899009">
    <property type="protein sequence ID" value="CAD7078708.1"/>
    <property type="molecule type" value="Genomic_DNA"/>
</dbReference>
<keyword evidence="4" id="KW-0496">Mitochondrion</keyword>
<keyword evidence="7" id="KW-1185">Reference proteome</keyword>
<dbReference type="PANTHER" id="PTHR28163">
    <property type="entry name" value="PROTEIN PET117 HOMOLOG, MITOCHONDRIAL"/>
    <property type="match status" value="1"/>
</dbReference>
<evidence type="ECO:0000256" key="4">
    <source>
        <dbReference type="ARBA" id="ARBA00023128"/>
    </source>
</evidence>